<evidence type="ECO:0000313" key="3">
    <source>
        <dbReference type="Proteomes" id="UP001319874"/>
    </source>
</evidence>
<dbReference type="PRINTS" id="PR00778">
    <property type="entry name" value="HTHARSR"/>
</dbReference>
<dbReference type="InterPro" id="IPR011991">
    <property type="entry name" value="ArsR-like_HTH"/>
</dbReference>
<name>A0ABM7TNB1_9BURK</name>
<dbReference type="Pfam" id="PF12840">
    <property type="entry name" value="HTH_20"/>
    <property type="match status" value="1"/>
</dbReference>
<dbReference type="PANTHER" id="PTHR38600">
    <property type="entry name" value="TRANSCRIPTIONAL REGULATORY PROTEIN"/>
    <property type="match status" value="1"/>
</dbReference>
<proteinExistence type="predicted"/>
<dbReference type="Proteomes" id="UP001319874">
    <property type="component" value="Chromosome 2"/>
</dbReference>
<dbReference type="InterPro" id="IPR036388">
    <property type="entry name" value="WH-like_DNA-bd_sf"/>
</dbReference>
<dbReference type="InterPro" id="IPR001845">
    <property type="entry name" value="HTH_ArsR_DNA-bd_dom"/>
</dbReference>
<feature type="domain" description="HTH arsR-type" evidence="1">
    <location>
        <begin position="10"/>
        <end position="106"/>
    </location>
</feature>
<sequence>MNNVETLPILGPMNESALDGVFRALSDPTRRAMLAQLATGERSIGELAAPFAMSFAAASKHVKVLEGAGLIQRRVEGRSHICRIDPAPLAAADAWLRFYEHFWSSRLEALEGLLRNSKGDTR</sequence>
<dbReference type="SMART" id="SM00418">
    <property type="entry name" value="HTH_ARSR"/>
    <property type="match status" value="1"/>
</dbReference>
<dbReference type="EMBL" id="AP024956">
    <property type="protein sequence ID" value="BCZ80651.1"/>
    <property type="molecule type" value="Genomic_DNA"/>
</dbReference>
<evidence type="ECO:0000259" key="1">
    <source>
        <dbReference type="PROSITE" id="PS50987"/>
    </source>
</evidence>
<keyword evidence="3" id="KW-1185">Reference proteome</keyword>
<reference evidence="2 3" key="1">
    <citation type="journal article" date="2022" name="Front. Microbiol.">
        <title>Identification and characterization of a novel class of self-sufficient cytochrome P450 hydroxylase involved in cyclohexanecarboxylate degradation in Paraburkholderia terrae strain KU-64.</title>
        <authorList>
            <person name="Yamamoto T."/>
            <person name="Hasegawa Y."/>
            <person name="Iwaki H."/>
        </authorList>
    </citation>
    <scope>NUCLEOTIDE SEQUENCE [LARGE SCALE GENOMIC DNA]</scope>
    <source>
        <strain evidence="2 3">KU-64</strain>
    </source>
</reference>
<dbReference type="PROSITE" id="PS50987">
    <property type="entry name" value="HTH_ARSR_2"/>
    <property type="match status" value="1"/>
</dbReference>
<dbReference type="InterPro" id="IPR036390">
    <property type="entry name" value="WH_DNA-bd_sf"/>
</dbReference>
<protein>
    <submittedName>
        <fullName evidence="2">Transcriptional regulator</fullName>
    </submittedName>
</protein>
<organism evidence="2 3">
    <name type="scientific">Paraburkholderia terrae</name>
    <dbReference type="NCBI Taxonomy" id="311230"/>
    <lineage>
        <taxon>Bacteria</taxon>
        <taxon>Pseudomonadati</taxon>
        <taxon>Pseudomonadota</taxon>
        <taxon>Betaproteobacteria</taxon>
        <taxon>Burkholderiales</taxon>
        <taxon>Burkholderiaceae</taxon>
        <taxon>Paraburkholderia</taxon>
    </lineage>
</organism>
<dbReference type="CDD" id="cd00090">
    <property type="entry name" value="HTH_ARSR"/>
    <property type="match status" value="1"/>
</dbReference>
<dbReference type="SUPFAM" id="SSF46785">
    <property type="entry name" value="Winged helix' DNA-binding domain"/>
    <property type="match status" value="1"/>
</dbReference>
<dbReference type="NCBIfam" id="NF033788">
    <property type="entry name" value="HTH_metalloreg"/>
    <property type="match status" value="1"/>
</dbReference>
<gene>
    <name evidence="2" type="ORF">PTKU64_43260</name>
</gene>
<dbReference type="PANTHER" id="PTHR38600:SF2">
    <property type="entry name" value="SLL0088 PROTEIN"/>
    <property type="match status" value="1"/>
</dbReference>
<accession>A0ABM7TNB1</accession>
<evidence type="ECO:0000313" key="2">
    <source>
        <dbReference type="EMBL" id="BCZ80651.1"/>
    </source>
</evidence>
<dbReference type="Gene3D" id="1.10.10.10">
    <property type="entry name" value="Winged helix-like DNA-binding domain superfamily/Winged helix DNA-binding domain"/>
    <property type="match status" value="1"/>
</dbReference>